<dbReference type="FunFam" id="3.40.50.2300:FF:000002">
    <property type="entry name" value="DNA-binding response regulator PhoP"/>
    <property type="match status" value="1"/>
</dbReference>
<sequence>MKMRILMVEDEKYMAEAVAQILKRNHYSVDLEYNGESGLDCGLSGIYDIIILDIMLPKMDGISLLKELRRNGIETPVILLTAKGETEDKVRGLDSGADDYLAKPFEAEELLARLRALGRRKSELVNEGILKYGDMKLDPLNLRLSCRKQEFKLTLKECQLLELLIKGKGIIISKNVIVEKLWGYETDVEYNNVEVYVSFLRKKLRNIKSNVFIQTVRGAGYVIGIEKDGK</sequence>
<dbReference type="InterPro" id="IPR039420">
    <property type="entry name" value="WalR-like"/>
</dbReference>
<keyword evidence="3" id="KW-0902">Two-component regulatory system</keyword>
<dbReference type="PANTHER" id="PTHR48111">
    <property type="entry name" value="REGULATOR OF RPOS"/>
    <property type="match status" value="1"/>
</dbReference>
<dbReference type="Gene3D" id="6.10.250.690">
    <property type="match status" value="1"/>
</dbReference>
<evidence type="ECO:0000256" key="1">
    <source>
        <dbReference type="ARBA" id="ARBA00018672"/>
    </source>
</evidence>
<evidence type="ECO:0000256" key="9">
    <source>
        <dbReference type="PROSITE-ProRule" id="PRU01091"/>
    </source>
</evidence>
<evidence type="ECO:0000256" key="8">
    <source>
        <dbReference type="PROSITE-ProRule" id="PRU00169"/>
    </source>
</evidence>
<keyword evidence="2 8" id="KW-0597">Phosphoprotein</keyword>
<dbReference type="Pfam" id="PF00486">
    <property type="entry name" value="Trans_reg_C"/>
    <property type="match status" value="1"/>
</dbReference>
<dbReference type="InterPro" id="IPR016032">
    <property type="entry name" value="Sig_transdc_resp-reg_C-effctor"/>
</dbReference>
<dbReference type="EMBL" id="AP009049">
    <property type="protein sequence ID" value="BAH07706.1"/>
    <property type="molecule type" value="Genomic_DNA"/>
</dbReference>
<dbReference type="GO" id="GO:0000976">
    <property type="term" value="F:transcription cis-regulatory region binding"/>
    <property type="evidence" value="ECO:0007669"/>
    <property type="project" value="TreeGrafter"/>
</dbReference>
<feature type="DNA-binding region" description="OmpR/PhoB-type" evidence="9">
    <location>
        <begin position="127"/>
        <end position="225"/>
    </location>
</feature>
<dbReference type="InterPro" id="IPR001789">
    <property type="entry name" value="Sig_transdc_resp-reg_receiver"/>
</dbReference>
<evidence type="ECO:0000256" key="4">
    <source>
        <dbReference type="ARBA" id="ARBA00023015"/>
    </source>
</evidence>
<evidence type="ECO:0000259" key="11">
    <source>
        <dbReference type="PROSITE" id="PS51755"/>
    </source>
</evidence>
<dbReference type="InterPro" id="IPR001867">
    <property type="entry name" value="OmpR/PhoB-type_DNA-bd"/>
</dbReference>
<evidence type="ECO:0000256" key="5">
    <source>
        <dbReference type="ARBA" id="ARBA00023125"/>
    </source>
</evidence>
<dbReference type="CDD" id="cd00383">
    <property type="entry name" value="trans_reg_C"/>
    <property type="match status" value="1"/>
</dbReference>
<dbReference type="GO" id="GO:0032993">
    <property type="term" value="C:protein-DNA complex"/>
    <property type="evidence" value="ECO:0007669"/>
    <property type="project" value="TreeGrafter"/>
</dbReference>
<dbReference type="SMART" id="SM00448">
    <property type="entry name" value="REC"/>
    <property type="match status" value="1"/>
</dbReference>
<name>B9E5D1_CLOK1</name>
<reference evidence="13" key="1">
    <citation type="submission" date="2005-09" db="EMBL/GenBank/DDBJ databases">
        <title>Complete genome sequence of Clostridium kluyveri and comparative genomics of Clostridia species.</title>
        <authorList>
            <person name="Inui M."/>
            <person name="Nonaka H."/>
            <person name="Shinoda Y."/>
            <person name="Ikenaga Y."/>
            <person name="Abe M."/>
            <person name="Naito K."/>
            <person name="Vertes A.A."/>
            <person name="Yukawa H."/>
        </authorList>
    </citation>
    <scope>NUCLEOTIDE SEQUENCE [LARGE SCALE GENOMIC DNA]</scope>
    <source>
        <strain evidence="13">NBRC 12016</strain>
    </source>
</reference>
<dbReference type="SUPFAM" id="SSF52172">
    <property type="entry name" value="CheY-like"/>
    <property type="match status" value="1"/>
</dbReference>
<dbReference type="PANTHER" id="PTHR48111:SF22">
    <property type="entry name" value="REGULATOR OF RPOS"/>
    <property type="match status" value="1"/>
</dbReference>
<dbReference type="GO" id="GO:0006355">
    <property type="term" value="P:regulation of DNA-templated transcription"/>
    <property type="evidence" value="ECO:0007669"/>
    <property type="project" value="InterPro"/>
</dbReference>
<evidence type="ECO:0000259" key="10">
    <source>
        <dbReference type="PROSITE" id="PS50110"/>
    </source>
</evidence>
<dbReference type="PROSITE" id="PS51755">
    <property type="entry name" value="OMPR_PHOB"/>
    <property type="match status" value="1"/>
</dbReference>
<keyword evidence="6" id="KW-0804">Transcription</keyword>
<dbReference type="Gene3D" id="1.10.10.10">
    <property type="entry name" value="Winged helix-like DNA-binding domain superfamily/Winged helix DNA-binding domain"/>
    <property type="match status" value="1"/>
</dbReference>
<evidence type="ECO:0000256" key="2">
    <source>
        <dbReference type="ARBA" id="ARBA00022553"/>
    </source>
</evidence>
<feature type="domain" description="Response regulatory" evidence="10">
    <location>
        <begin position="4"/>
        <end position="118"/>
    </location>
</feature>
<dbReference type="InterPro" id="IPR011006">
    <property type="entry name" value="CheY-like_superfamily"/>
</dbReference>
<dbReference type="GO" id="GO:0000156">
    <property type="term" value="F:phosphorelay response regulator activity"/>
    <property type="evidence" value="ECO:0007669"/>
    <property type="project" value="TreeGrafter"/>
</dbReference>
<dbReference type="Pfam" id="PF00072">
    <property type="entry name" value="Response_reg"/>
    <property type="match status" value="1"/>
</dbReference>
<accession>B9E5D1</accession>
<evidence type="ECO:0000256" key="6">
    <source>
        <dbReference type="ARBA" id="ARBA00023163"/>
    </source>
</evidence>
<comment type="function">
    <text evidence="7">May play the central regulatory role in sporulation. It may be an element of the effector pathway responsible for the activation of sporulation genes in response to nutritional stress. Spo0A may act in concert with spo0H (a sigma factor) to control the expression of some genes that are critical to the sporulation process.</text>
</comment>
<dbReference type="GO" id="GO:0005829">
    <property type="term" value="C:cytosol"/>
    <property type="evidence" value="ECO:0007669"/>
    <property type="project" value="TreeGrafter"/>
</dbReference>
<feature type="domain" description="OmpR/PhoB-type" evidence="11">
    <location>
        <begin position="127"/>
        <end position="225"/>
    </location>
</feature>
<dbReference type="HOGENOM" id="CLU_000445_30_1_9"/>
<gene>
    <name evidence="12" type="ordered locus">CKR_2655</name>
</gene>
<evidence type="ECO:0000256" key="7">
    <source>
        <dbReference type="ARBA" id="ARBA00024867"/>
    </source>
</evidence>
<keyword evidence="4" id="KW-0805">Transcription regulation</keyword>
<dbReference type="SMART" id="SM00862">
    <property type="entry name" value="Trans_reg_C"/>
    <property type="match status" value="1"/>
</dbReference>
<proteinExistence type="predicted"/>
<dbReference type="AlphaFoldDB" id="B9E5D1"/>
<evidence type="ECO:0000313" key="13">
    <source>
        <dbReference type="Proteomes" id="UP000007969"/>
    </source>
</evidence>
<dbReference type="InterPro" id="IPR036388">
    <property type="entry name" value="WH-like_DNA-bd_sf"/>
</dbReference>
<dbReference type="Gene3D" id="3.40.50.2300">
    <property type="match status" value="1"/>
</dbReference>
<evidence type="ECO:0000256" key="3">
    <source>
        <dbReference type="ARBA" id="ARBA00023012"/>
    </source>
</evidence>
<organism evidence="12 13">
    <name type="scientific">Clostridium kluyveri (strain NBRC 12016)</name>
    <dbReference type="NCBI Taxonomy" id="583346"/>
    <lineage>
        <taxon>Bacteria</taxon>
        <taxon>Bacillati</taxon>
        <taxon>Bacillota</taxon>
        <taxon>Clostridia</taxon>
        <taxon>Eubacteriales</taxon>
        <taxon>Clostridiaceae</taxon>
        <taxon>Clostridium</taxon>
    </lineage>
</organism>
<dbReference type="SUPFAM" id="SSF46894">
    <property type="entry name" value="C-terminal effector domain of the bipartite response regulators"/>
    <property type="match status" value="1"/>
</dbReference>
<dbReference type="KEGG" id="ckr:CKR_2655"/>
<dbReference type="Proteomes" id="UP000007969">
    <property type="component" value="Chromosome"/>
</dbReference>
<feature type="modified residue" description="4-aspartylphosphate" evidence="8">
    <location>
        <position position="53"/>
    </location>
</feature>
<dbReference type="PROSITE" id="PS50110">
    <property type="entry name" value="RESPONSE_REGULATORY"/>
    <property type="match status" value="1"/>
</dbReference>
<keyword evidence="5 9" id="KW-0238">DNA-binding</keyword>
<protein>
    <recommendedName>
        <fullName evidence="1">Stage 0 sporulation protein A homolog</fullName>
    </recommendedName>
</protein>
<dbReference type="CDD" id="cd17625">
    <property type="entry name" value="REC_OmpR_DrrD-like"/>
    <property type="match status" value="1"/>
</dbReference>
<evidence type="ECO:0000313" key="12">
    <source>
        <dbReference type="EMBL" id="BAH07706.1"/>
    </source>
</evidence>